<reference evidence="5" key="1">
    <citation type="submission" date="2019-03" db="EMBL/GenBank/DDBJ databases">
        <title>WGS assembly of Setaria viridis.</title>
        <authorList>
            <person name="Huang P."/>
            <person name="Jenkins J."/>
            <person name="Grimwood J."/>
            <person name="Barry K."/>
            <person name="Healey A."/>
            <person name="Mamidi S."/>
            <person name="Sreedasyam A."/>
            <person name="Shu S."/>
            <person name="Feldman M."/>
            <person name="Wu J."/>
            <person name="Yu Y."/>
            <person name="Chen C."/>
            <person name="Johnson J."/>
            <person name="Rokhsar D."/>
            <person name="Baxter I."/>
            <person name="Schmutz J."/>
            <person name="Brutnell T."/>
            <person name="Kellogg E."/>
        </authorList>
    </citation>
    <scope>NUCLEOTIDE SEQUENCE [LARGE SCALE GENOMIC DNA]</scope>
</reference>
<name>A0A4U6VLZ6_SETVI</name>
<dbReference type="SUPFAM" id="SSF52172">
    <property type="entry name" value="CheY-like"/>
    <property type="match status" value="1"/>
</dbReference>
<dbReference type="InterPro" id="IPR001789">
    <property type="entry name" value="Sig_transdc_resp-reg_receiver"/>
</dbReference>
<proteinExistence type="predicted"/>
<feature type="domain" description="Response regulatory" evidence="4">
    <location>
        <begin position="14"/>
        <end position="136"/>
    </location>
</feature>
<evidence type="ECO:0000313" key="5">
    <source>
        <dbReference type="EMBL" id="TKW30741.1"/>
    </source>
</evidence>
<dbReference type="GO" id="GO:0009736">
    <property type="term" value="P:cytokinin-activated signaling pathway"/>
    <property type="evidence" value="ECO:0007669"/>
    <property type="project" value="InterPro"/>
</dbReference>
<dbReference type="AlphaFoldDB" id="A0A4U6VLZ6"/>
<dbReference type="Gene3D" id="3.40.50.2300">
    <property type="match status" value="1"/>
</dbReference>
<accession>A0A4U6VLZ6</accession>
<feature type="compositionally biased region" description="Low complexity" evidence="3">
    <location>
        <begin position="183"/>
        <end position="201"/>
    </location>
</feature>
<evidence type="ECO:0000256" key="2">
    <source>
        <dbReference type="PROSITE-ProRule" id="PRU00169"/>
    </source>
</evidence>
<dbReference type="PROSITE" id="PS50110">
    <property type="entry name" value="RESPONSE_REGULATORY"/>
    <property type="match status" value="1"/>
</dbReference>
<dbReference type="Gramene" id="TKW30741">
    <property type="protein sequence ID" value="TKW30741"/>
    <property type="gene ID" value="SEVIR_2G058200v2"/>
</dbReference>
<protein>
    <recommendedName>
        <fullName evidence="4">Response regulatory domain-containing protein</fullName>
    </recommendedName>
</protein>
<keyword evidence="6" id="KW-1185">Reference proteome</keyword>
<feature type="region of interest" description="Disordered" evidence="3">
    <location>
        <begin position="172"/>
        <end position="201"/>
    </location>
</feature>
<evidence type="ECO:0000313" key="6">
    <source>
        <dbReference type="Proteomes" id="UP000298652"/>
    </source>
</evidence>
<dbReference type="PANTHER" id="PTHR43874:SF123">
    <property type="entry name" value="TWO-COMPONENT RESPONSE REGULATOR ARR14"/>
    <property type="match status" value="1"/>
</dbReference>
<evidence type="ECO:0000256" key="3">
    <source>
        <dbReference type="SAM" id="MobiDB-lite"/>
    </source>
</evidence>
<dbReference type="GO" id="GO:0000160">
    <property type="term" value="P:phosphorelay signal transduction system"/>
    <property type="evidence" value="ECO:0007669"/>
    <property type="project" value="UniProtKB-KW"/>
</dbReference>
<sequence length="694" mass="71985">MEDDMAAMFPNGIRTLIVDDDAKFLKSASRLLSILNFDVVVCSNVAYALKSLTNGNLEGFDVILVHAAKAAACGFNFRAIVEANLLIPVIYFLPQDHEATGDEAADELLRALQAGTYVIKRPVDTNEVRSLLWKVIAYRKCELETQARRGGTGGEAGLDVAGEDEDRVHFKVIKGASRKRKGSSSNPGGSSAGTTAAAAQPTPAEAVSVRASCLPDARRAALQVQILLGRCRGEQQCRHLRRRRQRFRSTSCTASCVLSGAITTASGGTQHRLRQQHATGNSTNHGRRRHCHIRATVLPSYRQPAAAGCPSSTDVRAIPIPGPPPPPPSVMQQDVLAPAAAGDLFTGGMAGGASAAVAIDAVAYGNDVSLSFLQPPNLGAEQDGGEELAGTVGMDTHAGMADPPMAPQPVSSAIDSATMEWLLSDDFDDYVGGSSPAVAPNNQVIGMASNVDEPTTMAGGAYGSTSTNAASSMAPEDLVAIPDCGTTNAASFMVPHQDLGSMPNGGSSKAASFMALDVSDLTMAGGAFGDASPAPFMAAPQDLGAAPNGMVPRDQDLSAAPNGDQVAQDDDTYGSVMGSQGQGAGAVMDGDDAMLPSDQYEDNTSFPPDEALLGDLHGPMFEFDDVVDLDAMLGCLTGGGAAAADDDDAGTSLIASEEGGSMNGLGNLDGLKIPYDLLGDFLFWYDRNGNNARE</sequence>
<organism evidence="5 6">
    <name type="scientific">Setaria viridis</name>
    <name type="common">Green bristlegrass</name>
    <name type="synonym">Setaria italica subsp. viridis</name>
    <dbReference type="NCBI Taxonomy" id="4556"/>
    <lineage>
        <taxon>Eukaryota</taxon>
        <taxon>Viridiplantae</taxon>
        <taxon>Streptophyta</taxon>
        <taxon>Embryophyta</taxon>
        <taxon>Tracheophyta</taxon>
        <taxon>Spermatophyta</taxon>
        <taxon>Magnoliopsida</taxon>
        <taxon>Liliopsida</taxon>
        <taxon>Poales</taxon>
        <taxon>Poaceae</taxon>
        <taxon>PACMAD clade</taxon>
        <taxon>Panicoideae</taxon>
        <taxon>Panicodae</taxon>
        <taxon>Paniceae</taxon>
        <taxon>Cenchrinae</taxon>
        <taxon>Setaria</taxon>
    </lineage>
</organism>
<dbReference type="InterPro" id="IPR045279">
    <property type="entry name" value="ARR-like"/>
</dbReference>
<gene>
    <name evidence="5" type="ORF">SEVIR_2G058200v2</name>
</gene>
<evidence type="ECO:0000256" key="1">
    <source>
        <dbReference type="ARBA" id="ARBA00023012"/>
    </source>
</evidence>
<dbReference type="OMA" id="RRRHCHI"/>
<dbReference type="Proteomes" id="UP000298652">
    <property type="component" value="Chromosome 2"/>
</dbReference>
<dbReference type="PANTHER" id="PTHR43874">
    <property type="entry name" value="TWO-COMPONENT RESPONSE REGULATOR"/>
    <property type="match status" value="1"/>
</dbReference>
<dbReference type="InterPro" id="IPR011006">
    <property type="entry name" value="CheY-like_superfamily"/>
</dbReference>
<feature type="compositionally biased region" description="Basic residues" evidence="3">
    <location>
        <begin position="172"/>
        <end position="182"/>
    </location>
</feature>
<keyword evidence="1" id="KW-0902">Two-component regulatory system</keyword>
<feature type="region of interest" description="Disordered" evidence="3">
    <location>
        <begin position="267"/>
        <end position="288"/>
    </location>
</feature>
<dbReference type="EMBL" id="CM016553">
    <property type="protein sequence ID" value="TKW30741.1"/>
    <property type="molecule type" value="Genomic_DNA"/>
</dbReference>
<evidence type="ECO:0000259" key="4">
    <source>
        <dbReference type="PROSITE" id="PS50110"/>
    </source>
</evidence>
<comment type="caution">
    <text evidence="2">Lacks conserved residue(s) required for the propagation of feature annotation.</text>
</comment>